<sequence>MKTNRKEQRRVDAGLTRGCGGAADTATLRLALAPTLDIFSGDYFAGAARRRRRTKKRRKRKRRKRRFGVGMADRDPVPLPAEVRAKLAELELELSEGECLNLGRGARRLRLRSLLLLPRGLSRCCSASAERTDRWESVEPQKKKLPQVQVRIYETRARARCHDDLNTGRQQKSDSEELDSVKPEAAWRGQSLLAEMLQEDYGMDNVTSFSFSEKISSAGIDFDRGVKDPSSVPHTRSDACELIPLVSKRKAITSVSGADK</sequence>
<gene>
    <name evidence="2" type="ORF">F2P81_000137</name>
</gene>
<proteinExistence type="predicted"/>
<evidence type="ECO:0000313" key="2">
    <source>
        <dbReference type="EMBL" id="KAF0046504.1"/>
    </source>
</evidence>
<accession>A0A6A4TTE3</accession>
<dbReference type="EMBL" id="VEVO01000001">
    <property type="protein sequence ID" value="KAF0046504.1"/>
    <property type="molecule type" value="Genomic_DNA"/>
</dbReference>
<comment type="caution">
    <text evidence="2">The sequence shown here is derived from an EMBL/GenBank/DDBJ whole genome shotgun (WGS) entry which is preliminary data.</text>
</comment>
<evidence type="ECO:0000256" key="1">
    <source>
        <dbReference type="SAM" id="MobiDB-lite"/>
    </source>
</evidence>
<name>A0A6A4TTE3_SCOMX</name>
<dbReference type="Proteomes" id="UP000438429">
    <property type="component" value="Unassembled WGS sequence"/>
</dbReference>
<feature type="region of interest" description="Disordered" evidence="1">
    <location>
        <begin position="50"/>
        <end position="73"/>
    </location>
</feature>
<organism evidence="2 3">
    <name type="scientific">Scophthalmus maximus</name>
    <name type="common">Turbot</name>
    <name type="synonym">Psetta maxima</name>
    <dbReference type="NCBI Taxonomy" id="52904"/>
    <lineage>
        <taxon>Eukaryota</taxon>
        <taxon>Metazoa</taxon>
        <taxon>Chordata</taxon>
        <taxon>Craniata</taxon>
        <taxon>Vertebrata</taxon>
        <taxon>Euteleostomi</taxon>
        <taxon>Actinopterygii</taxon>
        <taxon>Neopterygii</taxon>
        <taxon>Teleostei</taxon>
        <taxon>Neoteleostei</taxon>
        <taxon>Acanthomorphata</taxon>
        <taxon>Carangaria</taxon>
        <taxon>Pleuronectiformes</taxon>
        <taxon>Pleuronectoidei</taxon>
        <taxon>Scophthalmidae</taxon>
        <taxon>Scophthalmus</taxon>
    </lineage>
</organism>
<reference evidence="2 3" key="1">
    <citation type="submission" date="2019-06" db="EMBL/GenBank/DDBJ databases">
        <title>Draft genomes of female and male turbot (Scophthalmus maximus).</title>
        <authorList>
            <person name="Xu H."/>
            <person name="Xu X.-W."/>
            <person name="Shao C."/>
            <person name="Chen S."/>
        </authorList>
    </citation>
    <scope>NUCLEOTIDE SEQUENCE [LARGE SCALE GENOMIC DNA]</scope>
    <source>
        <strain evidence="2">Ysfricsl-2016a</strain>
        <tissue evidence="2">Blood</tissue>
    </source>
</reference>
<evidence type="ECO:0000313" key="3">
    <source>
        <dbReference type="Proteomes" id="UP000438429"/>
    </source>
</evidence>
<protein>
    <submittedName>
        <fullName evidence="2">Uncharacterized protein</fullName>
    </submittedName>
</protein>
<dbReference type="AlphaFoldDB" id="A0A6A4TTE3"/>
<feature type="compositionally biased region" description="Basic residues" evidence="1">
    <location>
        <begin position="50"/>
        <end position="67"/>
    </location>
</feature>